<name>A0A9P0DNV2_PHACE</name>
<proteinExistence type="predicted"/>
<dbReference type="AlphaFoldDB" id="A0A9P0DNV2"/>
<sequence>MPSLSSPTQSMDTVYPEPMSRLNRRVVPKKRRGGSARYRTQPVTFSEIQEVDEENVTEDAVPESSTSKSELSLLINKKFEEFKKNRDIDILLSSQTDDNHSPIGNIMTKINAPTLTTSRSIGRLPSRPSF</sequence>
<reference evidence="2" key="2">
    <citation type="submission" date="2022-10" db="EMBL/GenBank/DDBJ databases">
        <authorList>
            <consortium name="ENA_rothamsted_submissions"/>
            <consortium name="culmorum"/>
            <person name="King R."/>
        </authorList>
    </citation>
    <scope>NUCLEOTIDE SEQUENCE</scope>
</reference>
<dbReference type="Proteomes" id="UP001153737">
    <property type="component" value="Chromosome 3"/>
</dbReference>
<evidence type="ECO:0000313" key="3">
    <source>
        <dbReference type="Proteomes" id="UP001153737"/>
    </source>
</evidence>
<dbReference type="InterPro" id="IPR031521">
    <property type="entry name" value="DUF4695"/>
</dbReference>
<evidence type="ECO:0000256" key="1">
    <source>
        <dbReference type="SAM" id="MobiDB-lite"/>
    </source>
</evidence>
<gene>
    <name evidence="2" type="ORF">PHAECO_LOCUS7270</name>
</gene>
<dbReference type="Pfam" id="PF15766">
    <property type="entry name" value="DUF4695"/>
    <property type="match status" value="1"/>
</dbReference>
<feature type="region of interest" description="Disordered" evidence="1">
    <location>
        <begin position="1"/>
        <end position="41"/>
    </location>
</feature>
<accession>A0A9P0DNV2</accession>
<organism evidence="2 3">
    <name type="scientific">Phaedon cochleariae</name>
    <name type="common">Mustard beetle</name>
    <dbReference type="NCBI Taxonomy" id="80249"/>
    <lineage>
        <taxon>Eukaryota</taxon>
        <taxon>Metazoa</taxon>
        <taxon>Ecdysozoa</taxon>
        <taxon>Arthropoda</taxon>
        <taxon>Hexapoda</taxon>
        <taxon>Insecta</taxon>
        <taxon>Pterygota</taxon>
        <taxon>Neoptera</taxon>
        <taxon>Endopterygota</taxon>
        <taxon>Coleoptera</taxon>
        <taxon>Polyphaga</taxon>
        <taxon>Cucujiformia</taxon>
        <taxon>Chrysomeloidea</taxon>
        <taxon>Chrysomelidae</taxon>
        <taxon>Chrysomelinae</taxon>
        <taxon>Chrysomelini</taxon>
        <taxon>Phaedon</taxon>
    </lineage>
</organism>
<feature type="compositionally biased region" description="Polar residues" evidence="1">
    <location>
        <begin position="1"/>
        <end position="12"/>
    </location>
</feature>
<feature type="compositionally biased region" description="Basic residues" evidence="1">
    <location>
        <begin position="22"/>
        <end position="34"/>
    </location>
</feature>
<dbReference type="EMBL" id="OU896709">
    <property type="protein sequence ID" value="CAH1159583.1"/>
    <property type="molecule type" value="Genomic_DNA"/>
</dbReference>
<reference evidence="2" key="1">
    <citation type="submission" date="2022-01" db="EMBL/GenBank/DDBJ databases">
        <authorList>
            <person name="King R."/>
        </authorList>
    </citation>
    <scope>NUCLEOTIDE SEQUENCE</scope>
</reference>
<keyword evidence="3" id="KW-1185">Reference proteome</keyword>
<evidence type="ECO:0000313" key="2">
    <source>
        <dbReference type="EMBL" id="CAH1159583.1"/>
    </source>
</evidence>
<protein>
    <submittedName>
        <fullName evidence="2">Uncharacterized protein</fullName>
    </submittedName>
</protein>